<comment type="catalytic activity">
    <reaction evidence="11">
        <text>2,5-diamino-6-(1-D-ribitylamino)pyrimidin-4(3H)-one 5'-phosphate + NAD(+) = 2,5-diamino-6-(1-D-ribosylamino)pyrimidin-4(3H)-one 5'-phosphate + NADH + H(+)</text>
        <dbReference type="Rhea" id="RHEA:27274"/>
        <dbReference type="ChEBI" id="CHEBI:15378"/>
        <dbReference type="ChEBI" id="CHEBI:57540"/>
        <dbReference type="ChEBI" id="CHEBI:57945"/>
        <dbReference type="ChEBI" id="CHEBI:58890"/>
        <dbReference type="ChEBI" id="CHEBI:59545"/>
        <dbReference type="EC" id="1.1.1.302"/>
    </reaction>
</comment>
<evidence type="ECO:0000256" key="11">
    <source>
        <dbReference type="ARBA" id="ARBA00047550"/>
    </source>
</evidence>
<dbReference type="SUPFAM" id="SSF53597">
    <property type="entry name" value="Dihydrofolate reductase-like"/>
    <property type="match status" value="1"/>
</dbReference>
<evidence type="ECO:0000256" key="2">
    <source>
        <dbReference type="ARBA" id="ARBA00005104"/>
    </source>
</evidence>
<reference evidence="14 15" key="1">
    <citation type="submission" date="2016-05" db="EMBL/GenBank/DDBJ databases">
        <title>Comparative analysis of secretome profiles of manganese(II)-oxidizing ascomycete fungi.</title>
        <authorList>
            <consortium name="DOE Joint Genome Institute"/>
            <person name="Zeiner C.A."/>
            <person name="Purvine S.O."/>
            <person name="Zink E.M."/>
            <person name="Wu S."/>
            <person name="Pasa-Tolic L."/>
            <person name="Chaput D.L."/>
            <person name="Haridas S."/>
            <person name="Grigoriev I.V."/>
            <person name="Santelli C.M."/>
            <person name="Hansel C.M."/>
        </authorList>
    </citation>
    <scope>NUCLEOTIDE SEQUENCE [LARGE SCALE GENOMIC DNA]</scope>
    <source>
        <strain evidence="14 15">SRC1lrK2f</strain>
    </source>
</reference>
<keyword evidence="15" id="KW-1185">Reference proteome</keyword>
<comment type="similarity">
    <text evidence="3">Belongs to the HTP reductase family.</text>
</comment>
<evidence type="ECO:0000256" key="8">
    <source>
        <dbReference type="ARBA" id="ARBA00023002"/>
    </source>
</evidence>
<accession>A0A177DIC9</accession>
<dbReference type="Proteomes" id="UP000077248">
    <property type="component" value="Unassembled WGS sequence"/>
</dbReference>
<comment type="catalytic activity">
    <reaction evidence="12">
        <text>2,5-diamino-6-(1-D-ribitylamino)pyrimidin-4(3H)-one 5'-phosphate + NADP(+) = 2,5-diamino-6-(1-D-ribosylamino)pyrimidin-4(3H)-one 5'-phosphate + NADPH + H(+)</text>
        <dbReference type="Rhea" id="RHEA:27278"/>
        <dbReference type="ChEBI" id="CHEBI:15378"/>
        <dbReference type="ChEBI" id="CHEBI:57783"/>
        <dbReference type="ChEBI" id="CHEBI:58349"/>
        <dbReference type="ChEBI" id="CHEBI:58890"/>
        <dbReference type="ChEBI" id="CHEBI:59545"/>
        <dbReference type="EC" id="1.1.1.302"/>
    </reaction>
</comment>
<dbReference type="EMBL" id="KV441482">
    <property type="protein sequence ID" value="OAG18951.1"/>
    <property type="molecule type" value="Genomic_DNA"/>
</dbReference>
<evidence type="ECO:0000259" key="13">
    <source>
        <dbReference type="Pfam" id="PF01872"/>
    </source>
</evidence>
<evidence type="ECO:0000256" key="7">
    <source>
        <dbReference type="ARBA" id="ARBA00022857"/>
    </source>
</evidence>
<dbReference type="Pfam" id="PF01872">
    <property type="entry name" value="RibD_C"/>
    <property type="match status" value="1"/>
</dbReference>
<dbReference type="GO" id="GO:0009231">
    <property type="term" value="P:riboflavin biosynthetic process"/>
    <property type="evidence" value="ECO:0007669"/>
    <property type="project" value="UniProtKB-KW"/>
</dbReference>
<evidence type="ECO:0000256" key="6">
    <source>
        <dbReference type="ARBA" id="ARBA00022619"/>
    </source>
</evidence>
<dbReference type="RefSeq" id="XP_018384372.1">
    <property type="nucleotide sequence ID" value="XM_018528579.1"/>
</dbReference>
<comment type="pathway">
    <text evidence="2">Cofactor biosynthesis; riboflavin biosynthesis.</text>
</comment>
<dbReference type="InterPro" id="IPR002734">
    <property type="entry name" value="RibDG_C"/>
</dbReference>
<proteinExistence type="inferred from homology"/>
<dbReference type="OMA" id="HYLRYHH"/>
<keyword evidence="8" id="KW-0560">Oxidoreductase</keyword>
<dbReference type="InterPro" id="IPR024072">
    <property type="entry name" value="DHFR-like_dom_sf"/>
</dbReference>
<protein>
    <recommendedName>
        <fullName evidence="5">2,5-diamino-6-ribosylamino-4(3H)-pyrimidinone 5'-phosphate reductase</fullName>
        <ecNumber evidence="4">1.1.1.302</ecNumber>
    </recommendedName>
    <alternativeName>
        <fullName evidence="10">2,5-diamino-6-(5-phospho-D-ribosylamino)pyrimidin-4(3H)-one reductase</fullName>
    </alternativeName>
    <alternativeName>
        <fullName evidence="9">2,5-diamino-6-ribitylamino-4(3H)-pyrimidinone 5'-phosphate synthase</fullName>
    </alternativeName>
</protein>
<evidence type="ECO:0000313" key="14">
    <source>
        <dbReference type="EMBL" id="OAG18951.1"/>
    </source>
</evidence>
<dbReference type="GeneID" id="29114173"/>
<dbReference type="AlphaFoldDB" id="A0A177DIC9"/>
<dbReference type="InterPro" id="IPR050765">
    <property type="entry name" value="Riboflavin_Biosynth_HTPR"/>
</dbReference>
<dbReference type="PANTHER" id="PTHR38011:SF7">
    <property type="entry name" value="2,5-DIAMINO-6-RIBOSYLAMINO-4(3H)-PYRIMIDINONE 5'-PHOSPHATE REDUCTASE"/>
    <property type="match status" value="1"/>
</dbReference>
<sequence length="282" mass="29868">MMEAPARDALQFSGPESEQIVDYLPPLPSSRLPRLTTSPKPFVTLTFATSLDSQLAIAPGVQTALSGPQSKAMTHFLRSRHDAILVGVGTAIADNPSLNCRIEGVGGYGGEGLEGQPRPIVVDPHGRWEFSEENKVMKLAKEGKGKAPYIVTCMEPSDSQRAVLESVGGEVIVLDLSAKCVATAGSSWHLILDALSCRGIGSVMIEGGGFVINDILGQGSAYALVDSVIVTIAPTWLGKGGVQVCPDGGSKRLPVTRLKDTKWIPLGEDVVLCGRPNKELRQ</sequence>
<dbReference type="PANTHER" id="PTHR38011">
    <property type="entry name" value="DIHYDROFOLATE REDUCTASE FAMILY PROTEIN (AFU_ORTHOLOGUE AFUA_8G06820)"/>
    <property type="match status" value="1"/>
</dbReference>
<organism evidence="14 15">
    <name type="scientific">Alternaria alternata</name>
    <name type="common">Alternaria rot fungus</name>
    <name type="synonym">Torula alternata</name>
    <dbReference type="NCBI Taxonomy" id="5599"/>
    <lineage>
        <taxon>Eukaryota</taxon>
        <taxon>Fungi</taxon>
        <taxon>Dikarya</taxon>
        <taxon>Ascomycota</taxon>
        <taxon>Pezizomycotina</taxon>
        <taxon>Dothideomycetes</taxon>
        <taxon>Pleosporomycetidae</taxon>
        <taxon>Pleosporales</taxon>
        <taxon>Pleosporineae</taxon>
        <taxon>Pleosporaceae</taxon>
        <taxon>Alternaria</taxon>
        <taxon>Alternaria sect. Alternaria</taxon>
        <taxon>Alternaria alternata complex</taxon>
    </lineage>
</organism>
<dbReference type="GO" id="GO:0008703">
    <property type="term" value="F:5-amino-6-(5-phosphoribosylamino)uracil reductase activity"/>
    <property type="evidence" value="ECO:0007669"/>
    <property type="project" value="InterPro"/>
</dbReference>
<dbReference type="KEGG" id="aalt:CC77DRAFT_1062869"/>
<evidence type="ECO:0000256" key="5">
    <source>
        <dbReference type="ARBA" id="ARBA00015035"/>
    </source>
</evidence>
<feature type="domain" description="Bacterial bifunctional deaminase-reductase C-terminal" evidence="13">
    <location>
        <begin position="41"/>
        <end position="272"/>
    </location>
</feature>
<dbReference type="Gene3D" id="3.40.430.10">
    <property type="entry name" value="Dihydrofolate Reductase, subunit A"/>
    <property type="match status" value="1"/>
</dbReference>
<evidence type="ECO:0000256" key="4">
    <source>
        <dbReference type="ARBA" id="ARBA00012851"/>
    </source>
</evidence>
<gene>
    <name evidence="14" type="ORF">CC77DRAFT_1062869</name>
</gene>
<evidence type="ECO:0000256" key="1">
    <source>
        <dbReference type="ARBA" id="ARBA00003555"/>
    </source>
</evidence>
<evidence type="ECO:0000256" key="12">
    <source>
        <dbReference type="ARBA" id="ARBA00049020"/>
    </source>
</evidence>
<dbReference type="STRING" id="5599.A0A177DIC9"/>
<evidence type="ECO:0000256" key="3">
    <source>
        <dbReference type="ARBA" id="ARBA00009723"/>
    </source>
</evidence>
<dbReference type="VEuPathDB" id="FungiDB:CC77DRAFT_1062869"/>
<name>A0A177DIC9_ALTAL</name>
<evidence type="ECO:0000256" key="10">
    <source>
        <dbReference type="ARBA" id="ARBA00031630"/>
    </source>
</evidence>
<keyword evidence="7" id="KW-0521">NADP</keyword>
<evidence type="ECO:0000313" key="15">
    <source>
        <dbReference type="Proteomes" id="UP000077248"/>
    </source>
</evidence>
<dbReference type="EC" id="1.1.1.302" evidence="4"/>
<keyword evidence="6" id="KW-0686">Riboflavin biosynthesis</keyword>
<evidence type="ECO:0000256" key="9">
    <source>
        <dbReference type="ARBA" id="ARBA00030073"/>
    </source>
</evidence>
<comment type="function">
    <text evidence="1">Catalyzes an early step in riboflavin biosynthesis, the NADPH-dependent reduction of the ribose side chain of 2,5-diamino-6-ribosylamino-4(3H)-pyrimidinone 5'-phosphate, yielding 2,5-diamino-6-ribitylamino-4(3H)-pyrimidinone 5'-phosphate.</text>
</comment>